<feature type="non-terminal residue" evidence="1">
    <location>
        <position position="1"/>
    </location>
</feature>
<organism evidence="1 2">
    <name type="scientific">Funneliformis mosseae</name>
    <name type="common">Endomycorrhizal fungus</name>
    <name type="synonym">Glomus mosseae</name>
    <dbReference type="NCBI Taxonomy" id="27381"/>
    <lineage>
        <taxon>Eukaryota</taxon>
        <taxon>Fungi</taxon>
        <taxon>Fungi incertae sedis</taxon>
        <taxon>Mucoromycota</taxon>
        <taxon>Glomeromycotina</taxon>
        <taxon>Glomeromycetes</taxon>
        <taxon>Glomerales</taxon>
        <taxon>Glomeraceae</taxon>
        <taxon>Funneliformis</taxon>
    </lineage>
</organism>
<evidence type="ECO:0000313" key="1">
    <source>
        <dbReference type="EMBL" id="CAG8695836.1"/>
    </source>
</evidence>
<sequence>KSDDLISLLRSFYLVLHGQIDSVALPLANTNNQDYASRMLDFWKMYGKSNLWKELFELARNCNYEGLKVKIGELY</sequence>
<name>A0A9N9EXN2_FUNMO</name>
<accession>A0A9N9EXN2</accession>
<keyword evidence="2" id="KW-1185">Reference proteome</keyword>
<gene>
    <name evidence="1" type="ORF">FMOSSE_LOCUS13574</name>
</gene>
<evidence type="ECO:0000313" key="2">
    <source>
        <dbReference type="Proteomes" id="UP000789375"/>
    </source>
</evidence>
<protein>
    <submittedName>
        <fullName evidence="1">16715_t:CDS:1</fullName>
    </submittedName>
</protein>
<dbReference type="EMBL" id="CAJVPP010008288">
    <property type="protein sequence ID" value="CAG8695836.1"/>
    <property type="molecule type" value="Genomic_DNA"/>
</dbReference>
<dbReference type="AlphaFoldDB" id="A0A9N9EXN2"/>
<reference evidence="1" key="1">
    <citation type="submission" date="2021-06" db="EMBL/GenBank/DDBJ databases">
        <authorList>
            <person name="Kallberg Y."/>
            <person name="Tangrot J."/>
            <person name="Rosling A."/>
        </authorList>
    </citation>
    <scope>NUCLEOTIDE SEQUENCE</scope>
    <source>
        <strain evidence="1">87-6 pot B 2015</strain>
    </source>
</reference>
<comment type="caution">
    <text evidence="1">The sequence shown here is derived from an EMBL/GenBank/DDBJ whole genome shotgun (WGS) entry which is preliminary data.</text>
</comment>
<proteinExistence type="predicted"/>
<dbReference type="Proteomes" id="UP000789375">
    <property type="component" value="Unassembled WGS sequence"/>
</dbReference>